<dbReference type="GO" id="GO:0000014">
    <property type="term" value="F:single-stranded DNA endodeoxyribonuclease activity"/>
    <property type="evidence" value="ECO:0007669"/>
    <property type="project" value="TreeGrafter"/>
</dbReference>
<evidence type="ECO:0000313" key="8">
    <source>
        <dbReference type="Proteomes" id="UP000075840"/>
    </source>
</evidence>
<keyword evidence="3" id="KW-0378">Hydrolase</keyword>
<dbReference type="AlphaFoldDB" id="A0A182HQK5"/>
<keyword evidence="5" id="KW-0479">Metal-binding</keyword>
<evidence type="ECO:0000256" key="2">
    <source>
        <dbReference type="ARBA" id="ARBA00022722"/>
    </source>
</evidence>
<dbReference type="Gene3D" id="3.40.570.10">
    <property type="entry name" value="Extracellular Endonuclease, subunit A"/>
    <property type="match status" value="1"/>
</dbReference>
<organism evidence="7 8">
    <name type="scientific">Anopheles arabiensis</name>
    <name type="common">Mosquito</name>
    <dbReference type="NCBI Taxonomy" id="7173"/>
    <lineage>
        <taxon>Eukaryota</taxon>
        <taxon>Metazoa</taxon>
        <taxon>Ecdysozoa</taxon>
        <taxon>Arthropoda</taxon>
        <taxon>Hexapoda</taxon>
        <taxon>Insecta</taxon>
        <taxon>Pterygota</taxon>
        <taxon>Neoptera</taxon>
        <taxon>Endopterygota</taxon>
        <taxon>Diptera</taxon>
        <taxon>Nematocera</taxon>
        <taxon>Culicoidea</taxon>
        <taxon>Culicidae</taxon>
        <taxon>Anophelinae</taxon>
        <taxon>Anopheles</taxon>
    </lineage>
</organism>
<evidence type="ECO:0000256" key="3">
    <source>
        <dbReference type="ARBA" id="ARBA00022759"/>
    </source>
</evidence>
<dbReference type="VEuPathDB" id="VectorBase:AARA21_003857"/>
<keyword evidence="2" id="KW-0540">Nuclease</keyword>
<evidence type="ECO:0000256" key="5">
    <source>
        <dbReference type="PIRSR" id="PIRSR640255-2"/>
    </source>
</evidence>
<dbReference type="PANTHER" id="PTHR13966:SF17">
    <property type="entry name" value="ENDONUCLEASE-RELATED"/>
    <property type="match status" value="1"/>
</dbReference>
<evidence type="ECO:0000259" key="6">
    <source>
        <dbReference type="SMART" id="SM00892"/>
    </source>
</evidence>
<dbReference type="InterPro" id="IPR001604">
    <property type="entry name" value="Endo_G_ENPP1-like_dom"/>
</dbReference>
<dbReference type="PANTHER" id="PTHR13966">
    <property type="entry name" value="ENDONUCLEASE RELATED"/>
    <property type="match status" value="1"/>
</dbReference>
<dbReference type="SUPFAM" id="SSF54060">
    <property type="entry name" value="His-Me finger endonucleases"/>
    <property type="match status" value="1"/>
</dbReference>
<reference evidence="7" key="1">
    <citation type="submission" date="2022-08" db="UniProtKB">
        <authorList>
            <consortium name="EnsemblMetazoa"/>
        </authorList>
    </citation>
    <scope>IDENTIFICATION</scope>
    <source>
        <strain evidence="7">Dongola</strain>
    </source>
</reference>
<dbReference type="InterPro" id="IPR044925">
    <property type="entry name" value="His-Me_finger_sf"/>
</dbReference>
<dbReference type="FunFam" id="3.40.570.10:FF:000007">
    <property type="entry name" value="Alkaline nuclease"/>
    <property type="match status" value="1"/>
</dbReference>
<dbReference type="GO" id="GO:0006309">
    <property type="term" value="P:apoptotic DNA fragmentation"/>
    <property type="evidence" value="ECO:0007669"/>
    <property type="project" value="TreeGrafter"/>
</dbReference>
<dbReference type="RefSeq" id="XP_040158054.1">
    <property type="nucleotide sequence ID" value="XM_040302120.1"/>
</dbReference>
<feature type="active site" description="Proton acceptor" evidence="4">
    <location>
        <position position="231"/>
    </location>
</feature>
<dbReference type="Pfam" id="PF01223">
    <property type="entry name" value="Endonuclease_NS"/>
    <property type="match status" value="1"/>
</dbReference>
<dbReference type="GO" id="GO:0005634">
    <property type="term" value="C:nucleus"/>
    <property type="evidence" value="ECO:0007669"/>
    <property type="project" value="TreeGrafter"/>
</dbReference>
<dbReference type="InterPro" id="IPR040255">
    <property type="entry name" value="Non-specific_endonuclease"/>
</dbReference>
<dbReference type="VEuPathDB" id="VectorBase:AARA003548"/>
<dbReference type="EnsemblMetazoa" id="AARA003548-RA">
    <property type="protein sequence ID" value="AARA003548-PA"/>
    <property type="gene ID" value="AARA003548"/>
</dbReference>
<comment type="similarity">
    <text evidence="1">Belongs to the DNA/RNA non-specific endonuclease family.</text>
</comment>
<evidence type="ECO:0000256" key="4">
    <source>
        <dbReference type="PIRSR" id="PIRSR640255-1"/>
    </source>
</evidence>
<dbReference type="EMBL" id="APCN01004643">
    <property type="status" value="NOT_ANNOTATED_CDS"/>
    <property type="molecule type" value="Genomic_DNA"/>
</dbReference>
<proteinExistence type="inferred from homology"/>
<protein>
    <recommendedName>
        <fullName evidence="6">DNA/RNA non-specific endonuclease/pyrophosphatase/phosphodiesterase domain-containing protein</fullName>
    </recommendedName>
</protein>
<accession>A0A182HQK5</accession>
<dbReference type="GeneID" id="120897321"/>
<keyword evidence="3" id="KW-0255">Endonuclease</keyword>
<dbReference type="GO" id="GO:0003676">
    <property type="term" value="F:nucleic acid binding"/>
    <property type="evidence" value="ECO:0007669"/>
    <property type="project" value="InterPro"/>
</dbReference>
<evidence type="ECO:0000256" key="1">
    <source>
        <dbReference type="ARBA" id="ARBA00010052"/>
    </source>
</evidence>
<dbReference type="Proteomes" id="UP000075840">
    <property type="component" value="Unassembled WGS sequence"/>
</dbReference>
<name>A0A182HQK5_ANOAR</name>
<dbReference type="GO" id="GO:0046872">
    <property type="term" value="F:metal ion binding"/>
    <property type="evidence" value="ECO:0007669"/>
    <property type="project" value="UniProtKB-KW"/>
</dbReference>
<feature type="binding site" evidence="5">
    <location>
        <position position="261"/>
    </location>
    <ligand>
        <name>Mg(2+)</name>
        <dbReference type="ChEBI" id="CHEBI:18420"/>
        <note>catalytic</note>
    </ligand>
</feature>
<feature type="domain" description="DNA/RNA non-specific endonuclease/pyrophosphatase/phosphodiesterase" evidence="6">
    <location>
        <begin position="144"/>
        <end position="379"/>
    </location>
</feature>
<dbReference type="GO" id="GO:0004521">
    <property type="term" value="F:RNA endonuclease activity"/>
    <property type="evidence" value="ECO:0007669"/>
    <property type="project" value="TreeGrafter"/>
</dbReference>
<keyword evidence="8" id="KW-1185">Reference proteome</keyword>
<dbReference type="SMART" id="SM00892">
    <property type="entry name" value="Endonuclease_NS"/>
    <property type="match status" value="1"/>
</dbReference>
<evidence type="ECO:0000313" key="7">
    <source>
        <dbReference type="EnsemblMetazoa" id="AARA003548-PA"/>
    </source>
</evidence>
<dbReference type="GO" id="GO:0005743">
    <property type="term" value="C:mitochondrial inner membrane"/>
    <property type="evidence" value="ECO:0007669"/>
    <property type="project" value="TreeGrafter"/>
</dbReference>
<dbReference type="InterPro" id="IPR044929">
    <property type="entry name" value="DNA/RNA_non-sp_Endonuclease_sf"/>
</dbReference>
<sequence length="399" mass="44012">MFLPIVVITLSALLHGATARCRVYLNGNLTQPHPPLFIKQSGNNQQYDLLQPTGPFLEWRQADSIIFACSPAKNVLNNTRNGKATFSCFEGQDLTLNDNLNRIAFNEISCSSAVSGAIKPSNVSCGNKAGRLYNIGFEVEGTEFINYFQVCYDLTKSSALYSQHQILGKVISQAQINNNRPSFKLGGLKSTVRLASVYTQRHQLEHFSTILGSAEHASKFIDSTSYLAKGHLTPDGDAVLDSWAGATYFFINAVPEWQVVNGGNWLRVENAARKVATQLNDTVDVYSGVYDVLQLPNKKGNLVSLSLGDDGVVPVPKWLWKVVVHRPSNKGIVLITLNNPFATSAETLCEDICSRYGWNQKEFQDLRKGFTYCCSVSEAQKSITLISKSIKCNSVLALR</sequence>